<dbReference type="PANTHER" id="PTHR35549">
    <property type="entry name" value="OS04G0584500 PROTEIN"/>
    <property type="match status" value="1"/>
</dbReference>
<evidence type="ECO:0000313" key="2">
    <source>
        <dbReference type="EMBL" id="GER39890.1"/>
    </source>
</evidence>
<organism evidence="2 3">
    <name type="scientific">Striga asiatica</name>
    <name type="common">Asiatic witchweed</name>
    <name type="synonym">Buchnera asiatica</name>
    <dbReference type="NCBI Taxonomy" id="4170"/>
    <lineage>
        <taxon>Eukaryota</taxon>
        <taxon>Viridiplantae</taxon>
        <taxon>Streptophyta</taxon>
        <taxon>Embryophyta</taxon>
        <taxon>Tracheophyta</taxon>
        <taxon>Spermatophyta</taxon>
        <taxon>Magnoliopsida</taxon>
        <taxon>eudicotyledons</taxon>
        <taxon>Gunneridae</taxon>
        <taxon>Pentapetalae</taxon>
        <taxon>asterids</taxon>
        <taxon>lamiids</taxon>
        <taxon>Lamiales</taxon>
        <taxon>Orobanchaceae</taxon>
        <taxon>Buchnereae</taxon>
        <taxon>Striga</taxon>
    </lineage>
</organism>
<reference evidence="3" key="1">
    <citation type="journal article" date="2019" name="Curr. Biol.">
        <title>Genome Sequence of Striga asiatica Provides Insight into the Evolution of Plant Parasitism.</title>
        <authorList>
            <person name="Yoshida S."/>
            <person name="Kim S."/>
            <person name="Wafula E.K."/>
            <person name="Tanskanen J."/>
            <person name="Kim Y.M."/>
            <person name="Honaas L."/>
            <person name="Yang Z."/>
            <person name="Spallek T."/>
            <person name="Conn C.E."/>
            <person name="Ichihashi Y."/>
            <person name="Cheong K."/>
            <person name="Cui S."/>
            <person name="Der J.P."/>
            <person name="Gundlach H."/>
            <person name="Jiao Y."/>
            <person name="Hori C."/>
            <person name="Ishida J.K."/>
            <person name="Kasahara H."/>
            <person name="Kiba T."/>
            <person name="Kim M.S."/>
            <person name="Koo N."/>
            <person name="Laohavisit A."/>
            <person name="Lee Y.H."/>
            <person name="Lumba S."/>
            <person name="McCourt P."/>
            <person name="Mortimer J.C."/>
            <person name="Mutuku J.M."/>
            <person name="Nomura T."/>
            <person name="Sasaki-Sekimoto Y."/>
            <person name="Seto Y."/>
            <person name="Wang Y."/>
            <person name="Wakatake T."/>
            <person name="Sakakibara H."/>
            <person name="Demura T."/>
            <person name="Yamaguchi S."/>
            <person name="Yoneyama K."/>
            <person name="Manabe R.I."/>
            <person name="Nelson D.C."/>
            <person name="Schulman A.H."/>
            <person name="Timko M.P."/>
            <person name="dePamphilis C.W."/>
            <person name="Choi D."/>
            <person name="Shirasu K."/>
        </authorList>
    </citation>
    <scope>NUCLEOTIDE SEQUENCE [LARGE SCALE GENOMIC DNA]</scope>
    <source>
        <strain evidence="3">cv. UVA1</strain>
    </source>
</reference>
<protein>
    <submittedName>
        <fullName evidence="2">Transducin family protein</fullName>
    </submittedName>
</protein>
<accession>A0A5A7Q409</accession>
<dbReference type="Proteomes" id="UP000325081">
    <property type="component" value="Unassembled WGS sequence"/>
</dbReference>
<sequence length="102" mass="11570">MSCRPNLRHSLQEENTAIEHQNALINKLISKLCFANGEDHTIDLKSIYEMLNSKPGLKYSLLKDIILDQLLTAISTSKEDRVVWTSFAILSTIVIQNQEAIE</sequence>
<name>A0A5A7Q409_STRAF</name>
<feature type="domain" description="Putative E3 ubiquitin-protein ligase LIN ARM repeats" evidence="1">
    <location>
        <begin position="25"/>
        <end position="102"/>
    </location>
</feature>
<evidence type="ECO:0000259" key="1">
    <source>
        <dbReference type="Pfam" id="PF23654"/>
    </source>
</evidence>
<dbReference type="InterPro" id="IPR056514">
    <property type="entry name" value="ARM_LIN_2nd"/>
</dbReference>
<dbReference type="Pfam" id="PF23654">
    <property type="entry name" value="ARM_LIN_2nd"/>
    <property type="match status" value="1"/>
</dbReference>
<keyword evidence="3" id="KW-1185">Reference proteome</keyword>
<gene>
    <name evidence="2" type="ORF">STAS_16532</name>
</gene>
<proteinExistence type="predicted"/>
<dbReference type="EMBL" id="BKCP01005772">
    <property type="protein sequence ID" value="GER39890.1"/>
    <property type="molecule type" value="Genomic_DNA"/>
</dbReference>
<evidence type="ECO:0000313" key="3">
    <source>
        <dbReference type="Proteomes" id="UP000325081"/>
    </source>
</evidence>
<dbReference type="PANTHER" id="PTHR35549:SF2">
    <property type="entry name" value="TRANSDUCIN_WD40 REPEAT-LIKE SUPERFAMILY PROTEIN"/>
    <property type="match status" value="1"/>
</dbReference>
<comment type="caution">
    <text evidence="2">The sequence shown here is derived from an EMBL/GenBank/DDBJ whole genome shotgun (WGS) entry which is preliminary data.</text>
</comment>
<dbReference type="AlphaFoldDB" id="A0A5A7Q409"/>